<dbReference type="InterPro" id="IPR014729">
    <property type="entry name" value="Rossmann-like_a/b/a_fold"/>
</dbReference>
<dbReference type="EMBL" id="MQVS01000013">
    <property type="protein sequence ID" value="OKL50886.1"/>
    <property type="molecule type" value="Genomic_DNA"/>
</dbReference>
<proteinExistence type="predicted"/>
<evidence type="ECO:0000256" key="4">
    <source>
        <dbReference type="ARBA" id="ARBA00048741"/>
    </source>
</evidence>
<accession>A0A1Q5PTN2</accession>
<dbReference type="InterPro" id="IPR001962">
    <property type="entry name" value="Asn_synthase"/>
</dbReference>
<dbReference type="SUPFAM" id="SSF52402">
    <property type="entry name" value="Adenine nucleotide alpha hydrolases-like"/>
    <property type="match status" value="1"/>
</dbReference>
<dbReference type="AlphaFoldDB" id="A0A1Q5PTN2"/>
<reference evidence="7" key="1">
    <citation type="submission" date="2016-12" db="EMBL/GenBank/DDBJ databases">
        <authorList>
            <person name="Meng X."/>
        </authorList>
    </citation>
    <scope>NUCLEOTIDE SEQUENCE [LARGE SCALE GENOMIC DNA]</scope>
    <source>
        <strain evidence="7">DSM 20732</strain>
    </source>
</reference>
<evidence type="ECO:0000256" key="3">
    <source>
        <dbReference type="ARBA" id="ARBA00022888"/>
    </source>
</evidence>
<keyword evidence="3" id="KW-0061">Asparagine biosynthesis</keyword>
<dbReference type="Pfam" id="PF00733">
    <property type="entry name" value="Asn_synthase"/>
    <property type="match status" value="1"/>
</dbReference>
<protein>
    <recommendedName>
        <fullName evidence="2">asparagine synthase (glutamine-hydrolyzing)</fullName>
        <ecNumber evidence="2">6.3.5.4</ecNumber>
    </recommendedName>
</protein>
<evidence type="ECO:0000256" key="2">
    <source>
        <dbReference type="ARBA" id="ARBA00012737"/>
    </source>
</evidence>
<dbReference type="STRING" id="52770.BSZ40_10165"/>
<gene>
    <name evidence="6" type="ORF">BSZ40_10165</name>
</gene>
<comment type="caution">
    <text evidence="6">The sequence shown here is derived from an EMBL/GenBank/DDBJ whole genome shotgun (WGS) entry which is preliminary data.</text>
</comment>
<comment type="catalytic activity">
    <reaction evidence="4">
        <text>L-aspartate + L-glutamine + ATP + H2O = L-asparagine + L-glutamate + AMP + diphosphate + H(+)</text>
        <dbReference type="Rhea" id="RHEA:12228"/>
        <dbReference type="ChEBI" id="CHEBI:15377"/>
        <dbReference type="ChEBI" id="CHEBI:15378"/>
        <dbReference type="ChEBI" id="CHEBI:29985"/>
        <dbReference type="ChEBI" id="CHEBI:29991"/>
        <dbReference type="ChEBI" id="CHEBI:30616"/>
        <dbReference type="ChEBI" id="CHEBI:33019"/>
        <dbReference type="ChEBI" id="CHEBI:58048"/>
        <dbReference type="ChEBI" id="CHEBI:58359"/>
        <dbReference type="ChEBI" id="CHEBI:456215"/>
        <dbReference type="EC" id="6.3.5.4"/>
    </reaction>
</comment>
<dbReference type="InterPro" id="IPR051786">
    <property type="entry name" value="ASN_synthetase/amidase"/>
</dbReference>
<dbReference type="PANTHER" id="PTHR43284">
    <property type="entry name" value="ASPARAGINE SYNTHETASE (GLUTAMINE-HYDROLYZING)"/>
    <property type="match status" value="1"/>
</dbReference>
<dbReference type="GO" id="GO:0004066">
    <property type="term" value="F:asparagine synthase (glutamine-hydrolyzing) activity"/>
    <property type="evidence" value="ECO:0007669"/>
    <property type="project" value="UniProtKB-EC"/>
</dbReference>
<evidence type="ECO:0000313" key="7">
    <source>
        <dbReference type="Proteomes" id="UP000185612"/>
    </source>
</evidence>
<keyword evidence="7" id="KW-1185">Reference proteome</keyword>
<dbReference type="GO" id="GO:0006529">
    <property type="term" value="P:asparagine biosynthetic process"/>
    <property type="evidence" value="ECO:0007669"/>
    <property type="project" value="UniProtKB-KW"/>
</dbReference>
<evidence type="ECO:0000256" key="1">
    <source>
        <dbReference type="ARBA" id="ARBA00005187"/>
    </source>
</evidence>
<dbReference type="EC" id="6.3.5.4" evidence="2"/>
<dbReference type="InterPro" id="IPR029055">
    <property type="entry name" value="Ntn_hydrolases_N"/>
</dbReference>
<feature type="domain" description="Asparagine synthetase" evidence="5">
    <location>
        <begin position="164"/>
        <end position="242"/>
    </location>
</feature>
<dbReference type="Gene3D" id="3.40.50.620">
    <property type="entry name" value="HUPs"/>
    <property type="match status" value="1"/>
</dbReference>
<dbReference type="SUPFAM" id="SSF56235">
    <property type="entry name" value="N-terminal nucleophile aminohydrolases (Ntn hydrolases)"/>
    <property type="match status" value="1"/>
</dbReference>
<dbReference type="Proteomes" id="UP000185612">
    <property type="component" value="Unassembled WGS sequence"/>
</dbReference>
<name>A0A1Q5PTN2_9ACTO</name>
<organism evidence="6 7">
    <name type="scientific">Buchananella hordeovulneris</name>
    <dbReference type="NCBI Taxonomy" id="52770"/>
    <lineage>
        <taxon>Bacteria</taxon>
        <taxon>Bacillati</taxon>
        <taxon>Actinomycetota</taxon>
        <taxon>Actinomycetes</taxon>
        <taxon>Actinomycetales</taxon>
        <taxon>Actinomycetaceae</taxon>
        <taxon>Buchananella</taxon>
    </lineage>
</organism>
<dbReference type="OrthoDB" id="4897717at2"/>
<keyword evidence="3" id="KW-0028">Amino-acid biosynthesis</keyword>
<sequence>MRSVDFRPGSGAWSASGSLHVRSGLPGPGPVTSLAGVADWLGHFAAVEIGARQVRLTTDRTRSFPLFYALTPTAVRITDDPDEATAWAAAIDPAARVELLSAGFVTGPRTLFTNVGQVEAGSTLTIDLATGQTTTDAWGLARHEPPATEIANEAAFDAALESTIRAALERLLAAAAGRHLVLPLSGGLDSRLLVAHLKMLGARDVTCFTYGRPGAAEQGLSRAVAEAAGYDWQLVPYTPAVVRRVWDRPATGQWMRAAWSCSALPHAQDYIALVELLREARIPANAVVLPGHTVVGNMHDEALLAAAPVPAEVVTQRILAHHFNLAPDVPTAPPTASAAVAALLQLLDYDGSPRAVRDAIESFNSRERQGKYINNSARTYEFLGLDWAYPMLEADVYRLWTAGAAELTATRAFYARHVERLYATVTGQAPRLHEERTVAVSGGVRARAERALRATGLLPAASHLVRLWGHTHHPLGFNLLLREPRWEQARRTLRLDPVLGRWARAFLKDAWGPRHHLFDSLS</sequence>
<dbReference type="PANTHER" id="PTHR43284:SF1">
    <property type="entry name" value="ASPARAGINE SYNTHETASE"/>
    <property type="match status" value="1"/>
</dbReference>
<dbReference type="RefSeq" id="WP_073826029.1">
    <property type="nucleotide sequence ID" value="NZ_MQVS01000013.1"/>
</dbReference>
<comment type="pathway">
    <text evidence="1">Amino-acid biosynthesis; L-asparagine biosynthesis; L-asparagine from L-aspartate (L-Gln route): step 1/1.</text>
</comment>
<evidence type="ECO:0000313" key="6">
    <source>
        <dbReference type="EMBL" id="OKL50886.1"/>
    </source>
</evidence>
<dbReference type="InParanoid" id="A0A1Q5PTN2"/>
<evidence type="ECO:0000259" key="5">
    <source>
        <dbReference type="Pfam" id="PF00733"/>
    </source>
</evidence>